<dbReference type="EMBL" id="MUXE01000009">
    <property type="protein sequence ID" value="PUE64191.1"/>
    <property type="molecule type" value="Genomic_DNA"/>
</dbReference>
<accession>A0A363CYS0</accession>
<evidence type="ECO:0000256" key="2">
    <source>
        <dbReference type="ARBA" id="ARBA00023125"/>
    </source>
</evidence>
<dbReference type="Gene3D" id="1.10.10.60">
    <property type="entry name" value="Homeodomain-like"/>
    <property type="match status" value="1"/>
</dbReference>
<evidence type="ECO:0000313" key="6">
    <source>
        <dbReference type="EMBL" id="PUE64191.1"/>
    </source>
</evidence>
<name>A0A363CYS0_9BACT</name>
<sequence length="201" mass="24073">MPRIINKEEKIDYICNEAYKVFVEIGIDCFSLNKFITDINMSKGQFYHYFSTKEQLIYQVMSKKTFELINNTIEKYKYEENYIDKINLIFEIYLNEEESYKDLRKLYINTLHMYITSNDDEIKKFNTNLYKSIFKSLEQLFDDEIQKGNFHADSKNLAKSLCATADGMFLLSVMIENYDLKTELINYFLEIEKLSKIKEII</sequence>
<dbReference type="InterPro" id="IPR001647">
    <property type="entry name" value="HTH_TetR"/>
</dbReference>
<keyword evidence="1" id="KW-0805">Transcription regulation</keyword>
<dbReference type="PANTHER" id="PTHR47506">
    <property type="entry name" value="TRANSCRIPTIONAL REGULATORY PROTEIN"/>
    <property type="match status" value="1"/>
</dbReference>
<dbReference type="InterPro" id="IPR036271">
    <property type="entry name" value="Tet_transcr_reg_TetR-rel_C_sf"/>
</dbReference>
<organism evidence="6 7">
    <name type="scientific">Arcobacter caeni</name>
    <dbReference type="NCBI Taxonomy" id="1912877"/>
    <lineage>
        <taxon>Bacteria</taxon>
        <taxon>Pseudomonadati</taxon>
        <taxon>Campylobacterota</taxon>
        <taxon>Epsilonproteobacteria</taxon>
        <taxon>Campylobacterales</taxon>
        <taxon>Arcobacteraceae</taxon>
        <taxon>Arcobacter</taxon>
    </lineage>
</organism>
<dbReference type="Proteomes" id="UP000251135">
    <property type="component" value="Unassembled WGS sequence"/>
</dbReference>
<keyword evidence="7" id="KW-1185">Reference proteome</keyword>
<evidence type="ECO:0000256" key="4">
    <source>
        <dbReference type="PROSITE-ProRule" id="PRU00335"/>
    </source>
</evidence>
<evidence type="ECO:0000259" key="5">
    <source>
        <dbReference type="PROSITE" id="PS50977"/>
    </source>
</evidence>
<dbReference type="SUPFAM" id="SSF46689">
    <property type="entry name" value="Homeodomain-like"/>
    <property type="match status" value="1"/>
</dbReference>
<dbReference type="RefSeq" id="WP_108559200.1">
    <property type="nucleotide sequence ID" value="NZ_MUXE01000009.1"/>
</dbReference>
<evidence type="ECO:0000313" key="7">
    <source>
        <dbReference type="Proteomes" id="UP000251135"/>
    </source>
</evidence>
<reference evidence="6 7" key="1">
    <citation type="submission" date="2017-02" db="EMBL/GenBank/DDBJ databases">
        <title>Arcobacter caeni sp. nov, a new Arcobacter species isolated from reclaimed water.</title>
        <authorList>
            <person name="Figueras M.J."/>
            <person name="Perez-Cataluna A."/>
            <person name="Salas-Masso N."/>
        </authorList>
    </citation>
    <scope>NUCLEOTIDE SEQUENCE [LARGE SCALE GENOMIC DNA]</scope>
    <source>
        <strain evidence="6 7">RW17-10</strain>
    </source>
</reference>
<comment type="caution">
    <text evidence="6">The sequence shown here is derived from an EMBL/GenBank/DDBJ whole genome shotgun (WGS) entry which is preliminary data.</text>
</comment>
<feature type="DNA-binding region" description="H-T-H motif" evidence="4">
    <location>
        <begin position="31"/>
        <end position="50"/>
    </location>
</feature>
<keyword evidence="3" id="KW-0804">Transcription</keyword>
<dbReference type="OrthoDB" id="9793734at2"/>
<dbReference type="InterPro" id="IPR009057">
    <property type="entry name" value="Homeodomain-like_sf"/>
</dbReference>
<keyword evidence="2 4" id="KW-0238">DNA-binding</keyword>
<dbReference type="GO" id="GO:0003677">
    <property type="term" value="F:DNA binding"/>
    <property type="evidence" value="ECO:0007669"/>
    <property type="project" value="UniProtKB-UniRule"/>
</dbReference>
<evidence type="ECO:0000256" key="1">
    <source>
        <dbReference type="ARBA" id="ARBA00023015"/>
    </source>
</evidence>
<protein>
    <recommendedName>
        <fullName evidence="5">HTH tetR-type domain-containing protein</fullName>
    </recommendedName>
</protein>
<dbReference type="Gene3D" id="1.10.357.10">
    <property type="entry name" value="Tetracycline Repressor, domain 2"/>
    <property type="match status" value="1"/>
</dbReference>
<evidence type="ECO:0000256" key="3">
    <source>
        <dbReference type="ARBA" id="ARBA00023163"/>
    </source>
</evidence>
<gene>
    <name evidence="6" type="ORF">B0174_07295</name>
</gene>
<dbReference type="PROSITE" id="PS50977">
    <property type="entry name" value="HTH_TETR_2"/>
    <property type="match status" value="1"/>
</dbReference>
<dbReference type="AlphaFoldDB" id="A0A363CYS0"/>
<dbReference type="PANTHER" id="PTHR47506:SF6">
    <property type="entry name" value="HTH-TYPE TRANSCRIPTIONAL REPRESSOR NEMR"/>
    <property type="match status" value="1"/>
</dbReference>
<dbReference type="SUPFAM" id="SSF48498">
    <property type="entry name" value="Tetracyclin repressor-like, C-terminal domain"/>
    <property type="match status" value="1"/>
</dbReference>
<feature type="domain" description="HTH tetR-type" evidence="5">
    <location>
        <begin position="8"/>
        <end position="68"/>
    </location>
</feature>
<proteinExistence type="predicted"/>
<dbReference type="Pfam" id="PF00440">
    <property type="entry name" value="TetR_N"/>
    <property type="match status" value="1"/>
</dbReference>